<sequence>MRTPRATTVQRKKRSQPTVEPAPAVDLEEDSIDATIEQLRADETVPCHVKKILNFLLQNLIRKDREYEEVKSLKAKLVSKPTSSPEPPRISSPASNYEAVEEKERLRSVVVFGIRESNEPSATARISHDLDCVKTIFDLLNVQCMPVTIYRLGKPRQHLPRLLKIVMPSRYFQRVLLKRAPQLRFFPEKGIYIRPSLTKEEREQLRLTRNRTTASHPANQSTIVSANLSSPSAQNVSPSSRFSEMMNAYARQGNIRSLFGRMPNF</sequence>
<gene>
    <name evidence="2" type="primary">Acey_s0253.g273</name>
    <name evidence="2" type="ORF">Y032_0253g273</name>
</gene>
<feature type="compositionally biased region" description="Low complexity" evidence="1">
    <location>
        <begin position="229"/>
        <end position="239"/>
    </location>
</feature>
<organism evidence="2 3">
    <name type="scientific">Ancylostoma ceylanicum</name>
    <dbReference type="NCBI Taxonomy" id="53326"/>
    <lineage>
        <taxon>Eukaryota</taxon>
        <taxon>Metazoa</taxon>
        <taxon>Ecdysozoa</taxon>
        <taxon>Nematoda</taxon>
        <taxon>Chromadorea</taxon>
        <taxon>Rhabditida</taxon>
        <taxon>Rhabditina</taxon>
        <taxon>Rhabditomorpha</taxon>
        <taxon>Strongyloidea</taxon>
        <taxon>Ancylostomatidae</taxon>
        <taxon>Ancylostomatinae</taxon>
        <taxon>Ancylostoma</taxon>
    </lineage>
</organism>
<evidence type="ECO:0000313" key="3">
    <source>
        <dbReference type="Proteomes" id="UP000024635"/>
    </source>
</evidence>
<dbReference type="OrthoDB" id="7480989at2759"/>
<proteinExistence type="predicted"/>
<reference evidence="3" key="1">
    <citation type="journal article" date="2015" name="Nat. Genet.">
        <title>The genome and transcriptome of the zoonotic hookworm Ancylostoma ceylanicum identify infection-specific gene families.</title>
        <authorList>
            <person name="Schwarz E.M."/>
            <person name="Hu Y."/>
            <person name="Antoshechkin I."/>
            <person name="Miller M.M."/>
            <person name="Sternberg P.W."/>
            <person name="Aroian R.V."/>
        </authorList>
    </citation>
    <scope>NUCLEOTIDE SEQUENCE</scope>
    <source>
        <strain evidence="3">HY135</strain>
    </source>
</reference>
<feature type="region of interest" description="Disordered" evidence="1">
    <location>
        <begin position="209"/>
        <end position="239"/>
    </location>
</feature>
<keyword evidence="3" id="KW-1185">Reference proteome</keyword>
<comment type="caution">
    <text evidence="2">The sequence shown here is derived from an EMBL/GenBank/DDBJ whole genome shotgun (WGS) entry which is preliminary data.</text>
</comment>
<accession>A0A016SBN7</accession>
<feature type="region of interest" description="Disordered" evidence="1">
    <location>
        <begin position="1"/>
        <end position="25"/>
    </location>
</feature>
<dbReference type="EMBL" id="JARK01001589">
    <property type="protein sequence ID" value="EYB88058.1"/>
    <property type="molecule type" value="Genomic_DNA"/>
</dbReference>
<dbReference type="Proteomes" id="UP000024635">
    <property type="component" value="Unassembled WGS sequence"/>
</dbReference>
<protein>
    <submittedName>
        <fullName evidence="2">Uncharacterized protein</fullName>
    </submittedName>
</protein>
<name>A0A016SBN7_9BILA</name>
<evidence type="ECO:0000313" key="2">
    <source>
        <dbReference type="EMBL" id="EYB88058.1"/>
    </source>
</evidence>
<feature type="compositionally biased region" description="Polar residues" evidence="1">
    <location>
        <begin position="210"/>
        <end position="228"/>
    </location>
</feature>
<dbReference type="AlphaFoldDB" id="A0A016SBN7"/>
<evidence type="ECO:0000256" key="1">
    <source>
        <dbReference type="SAM" id="MobiDB-lite"/>
    </source>
</evidence>